<sequence length="279" mass="32329">MFVVKGNGKVDTLLKELKNVVSRGIKVKILLEDDIRANHSVIDFLKDTDIEARFDSPHKTTHNKVVIIDKNLVLIGSTNWTRSSLSYANEANVLIEDGEIAEYFEDYLDRLWMDSSKDIPPFRSFKDGIIPIIDRQYFDIVYEMMKKATKRIFVMVYGFKLAHTGETKGDILADEIVRAKKRGLETRVLLEKSAFNERLNTMNSETIEYFKENDVEARLNDINTINHAKVVIIDDVVILGATNWSYSGLELWHNTDVLIRDKETVDFFKNYFEEKFSKD</sequence>
<dbReference type="InterPro" id="IPR025202">
    <property type="entry name" value="PLD-like_dom"/>
</dbReference>
<dbReference type="AlphaFoldDB" id="A0A235BPI2"/>
<comment type="catalytic activity">
    <reaction evidence="1">
        <text>a 1,2-diacyl-sn-glycero-3-phosphocholine + H2O = a 1,2-diacyl-sn-glycero-3-phosphate + choline + H(+)</text>
        <dbReference type="Rhea" id="RHEA:14445"/>
        <dbReference type="ChEBI" id="CHEBI:15354"/>
        <dbReference type="ChEBI" id="CHEBI:15377"/>
        <dbReference type="ChEBI" id="CHEBI:15378"/>
        <dbReference type="ChEBI" id="CHEBI:57643"/>
        <dbReference type="ChEBI" id="CHEBI:58608"/>
        <dbReference type="EC" id="3.1.4.4"/>
    </reaction>
</comment>
<evidence type="ECO:0000313" key="8">
    <source>
        <dbReference type="EMBL" id="OYD14410.1"/>
    </source>
</evidence>
<evidence type="ECO:0000256" key="4">
    <source>
        <dbReference type="ARBA" id="ARBA00022801"/>
    </source>
</evidence>
<dbReference type="PANTHER" id="PTHR43856">
    <property type="entry name" value="CARDIOLIPIN HYDROLASE"/>
    <property type="match status" value="1"/>
</dbReference>
<dbReference type="SUPFAM" id="SSF56024">
    <property type="entry name" value="Phospholipase D/nuclease"/>
    <property type="match status" value="2"/>
</dbReference>
<comment type="caution">
    <text evidence="8">The sequence shown here is derived from an EMBL/GenBank/DDBJ whole genome shotgun (WGS) entry which is preliminary data.</text>
</comment>
<evidence type="ECO:0000259" key="7">
    <source>
        <dbReference type="PROSITE" id="PS50035"/>
    </source>
</evidence>
<protein>
    <recommendedName>
        <fullName evidence="3">phospholipase D</fullName>
        <ecNumber evidence="3">3.1.4.4</ecNumber>
    </recommendedName>
</protein>
<dbReference type="Proteomes" id="UP000215215">
    <property type="component" value="Unassembled WGS sequence"/>
</dbReference>
<dbReference type="PANTHER" id="PTHR43856:SF1">
    <property type="entry name" value="MITOCHONDRIAL CARDIOLIPIN HYDROLASE"/>
    <property type="match status" value="1"/>
</dbReference>
<dbReference type="GO" id="GO:0016891">
    <property type="term" value="F:RNA endonuclease activity producing 5'-phosphomonoesters, hydrolytic mechanism"/>
    <property type="evidence" value="ECO:0007669"/>
    <property type="project" value="TreeGrafter"/>
</dbReference>
<accession>A0A235BPI2</accession>
<dbReference type="GO" id="GO:0004630">
    <property type="term" value="F:phospholipase D activity"/>
    <property type="evidence" value="ECO:0007669"/>
    <property type="project" value="UniProtKB-EC"/>
</dbReference>
<comment type="similarity">
    <text evidence="2">Belongs to the phospholipase D family.</text>
</comment>
<keyword evidence="6" id="KW-0443">Lipid metabolism</keyword>
<evidence type="ECO:0000256" key="2">
    <source>
        <dbReference type="ARBA" id="ARBA00008664"/>
    </source>
</evidence>
<evidence type="ECO:0000313" key="9">
    <source>
        <dbReference type="Proteomes" id="UP000215215"/>
    </source>
</evidence>
<reference evidence="8 9" key="1">
    <citation type="submission" date="2017-07" db="EMBL/GenBank/DDBJ databases">
        <title>Recovery of genomes from metagenomes via a dereplication, aggregation, and scoring strategy.</title>
        <authorList>
            <person name="Sieber C.M."/>
            <person name="Probst A.J."/>
            <person name="Sharrar A."/>
            <person name="Thomas B.C."/>
            <person name="Hess M."/>
            <person name="Tringe S.G."/>
            <person name="Banfield J.F."/>
        </authorList>
    </citation>
    <scope>NUCLEOTIDE SEQUENCE [LARGE SCALE GENOMIC DNA]</scope>
    <source>
        <strain evidence="8">JGI_Cruoil_03_44_89</strain>
    </source>
</reference>
<gene>
    <name evidence="8" type="ORF">CH333_08000</name>
</gene>
<dbReference type="GO" id="GO:0006793">
    <property type="term" value="P:phosphorus metabolic process"/>
    <property type="evidence" value="ECO:0007669"/>
    <property type="project" value="UniProtKB-ARBA"/>
</dbReference>
<proteinExistence type="inferred from homology"/>
<evidence type="ECO:0000256" key="6">
    <source>
        <dbReference type="ARBA" id="ARBA00023098"/>
    </source>
</evidence>
<dbReference type="Pfam" id="PF13091">
    <property type="entry name" value="PLDc_2"/>
    <property type="match status" value="2"/>
</dbReference>
<feature type="domain" description="PLD phosphodiesterase" evidence="7">
    <location>
        <begin position="222"/>
        <end position="248"/>
    </location>
</feature>
<organism evidence="8 9">
    <name type="scientific">candidate division WOR-3 bacterium JGI_Cruoil_03_44_89</name>
    <dbReference type="NCBI Taxonomy" id="1973748"/>
    <lineage>
        <taxon>Bacteria</taxon>
        <taxon>Bacteria division WOR-3</taxon>
    </lineage>
</organism>
<evidence type="ECO:0000256" key="1">
    <source>
        <dbReference type="ARBA" id="ARBA00000798"/>
    </source>
</evidence>
<dbReference type="Gene3D" id="3.30.870.10">
    <property type="entry name" value="Endonuclease Chain A"/>
    <property type="match status" value="2"/>
</dbReference>
<keyword evidence="4" id="KW-0378">Hydrolase</keyword>
<evidence type="ECO:0000256" key="3">
    <source>
        <dbReference type="ARBA" id="ARBA00012027"/>
    </source>
</evidence>
<dbReference type="GO" id="GO:0016042">
    <property type="term" value="P:lipid catabolic process"/>
    <property type="evidence" value="ECO:0007669"/>
    <property type="project" value="UniProtKB-KW"/>
</dbReference>
<name>A0A235BPI2_UNCW3</name>
<dbReference type="EC" id="3.1.4.4" evidence="3"/>
<keyword evidence="5" id="KW-0442">Lipid degradation</keyword>
<dbReference type="InterPro" id="IPR001736">
    <property type="entry name" value="PLipase_D/transphosphatidylase"/>
</dbReference>
<dbReference type="EMBL" id="NOZQ01000184">
    <property type="protein sequence ID" value="OYD14410.1"/>
    <property type="molecule type" value="Genomic_DNA"/>
</dbReference>
<feature type="domain" description="PLD phosphodiesterase" evidence="7">
    <location>
        <begin position="57"/>
        <end position="84"/>
    </location>
</feature>
<dbReference type="SMART" id="SM00155">
    <property type="entry name" value="PLDc"/>
    <property type="match status" value="2"/>
</dbReference>
<dbReference type="PROSITE" id="PS50035">
    <property type="entry name" value="PLD"/>
    <property type="match status" value="2"/>
</dbReference>
<dbReference type="InterPro" id="IPR051406">
    <property type="entry name" value="PLD_domain"/>
</dbReference>
<evidence type="ECO:0000256" key="5">
    <source>
        <dbReference type="ARBA" id="ARBA00022963"/>
    </source>
</evidence>